<dbReference type="EC" id="2.7.7.49" evidence="1"/>
<dbReference type="GO" id="GO:0004519">
    <property type="term" value="F:endonuclease activity"/>
    <property type="evidence" value="ECO:0007669"/>
    <property type="project" value="UniProtKB-KW"/>
</dbReference>
<dbReference type="InterPro" id="IPR036397">
    <property type="entry name" value="RNaseH_sf"/>
</dbReference>
<dbReference type="Gene3D" id="3.30.420.10">
    <property type="entry name" value="Ribonuclease H-like superfamily/Ribonuclease H"/>
    <property type="match status" value="1"/>
</dbReference>
<feature type="compositionally biased region" description="Basic and acidic residues" evidence="10">
    <location>
        <begin position="1037"/>
        <end position="1053"/>
    </location>
</feature>
<dbReference type="OrthoDB" id="115435at2759"/>
<keyword evidence="9" id="KW-0511">Multifunctional enzyme</keyword>
<dbReference type="PROSITE" id="PS50994">
    <property type="entry name" value="INTEGRASE"/>
    <property type="match status" value="1"/>
</dbReference>
<dbReference type="SUPFAM" id="SSF56672">
    <property type="entry name" value="DNA/RNA polymerases"/>
    <property type="match status" value="1"/>
</dbReference>
<keyword evidence="7" id="KW-0378">Hydrolase</keyword>
<feature type="region of interest" description="Disordered" evidence="10">
    <location>
        <begin position="1034"/>
        <end position="1058"/>
    </location>
</feature>
<dbReference type="FunFam" id="3.10.10.10:FF:000007">
    <property type="entry name" value="Retrovirus-related Pol polyprotein from transposon 17.6-like Protein"/>
    <property type="match status" value="1"/>
</dbReference>
<name>A0A8S0YWC4_ARCPL</name>
<dbReference type="InterPro" id="IPR012337">
    <property type="entry name" value="RNaseH-like_sf"/>
</dbReference>
<evidence type="ECO:0000256" key="9">
    <source>
        <dbReference type="ARBA" id="ARBA00023268"/>
    </source>
</evidence>
<dbReference type="GO" id="GO:0006508">
    <property type="term" value="P:proteolysis"/>
    <property type="evidence" value="ECO:0007669"/>
    <property type="project" value="UniProtKB-KW"/>
</dbReference>
<accession>A0A8S0YWC4</accession>
<dbReference type="InterPro" id="IPR050951">
    <property type="entry name" value="Retrovirus_Pol_polyprotein"/>
</dbReference>
<dbReference type="GO" id="GO:0015074">
    <property type="term" value="P:DNA integration"/>
    <property type="evidence" value="ECO:0007669"/>
    <property type="project" value="InterPro"/>
</dbReference>
<keyword evidence="4" id="KW-0548">Nucleotidyltransferase</keyword>
<dbReference type="SUPFAM" id="SSF53098">
    <property type="entry name" value="Ribonuclease H-like"/>
    <property type="match status" value="1"/>
</dbReference>
<dbReference type="Pfam" id="PF00665">
    <property type="entry name" value="rve"/>
    <property type="match status" value="1"/>
</dbReference>
<dbReference type="InterPro" id="IPR043502">
    <property type="entry name" value="DNA/RNA_pol_sf"/>
</dbReference>
<dbReference type="EMBL" id="CADEBC010000135">
    <property type="protein sequence ID" value="CAB3224051.1"/>
    <property type="molecule type" value="Genomic_DNA"/>
</dbReference>
<organism evidence="13 14">
    <name type="scientific">Arctia plantaginis</name>
    <name type="common">Wood tiger moth</name>
    <name type="synonym">Phalaena plantaginis</name>
    <dbReference type="NCBI Taxonomy" id="874455"/>
    <lineage>
        <taxon>Eukaryota</taxon>
        <taxon>Metazoa</taxon>
        <taxon>Ecdysozoa</taxon>
        <taxon>Arthropoda</taxon>
        <taxon>Hexapoda</taxon>
        <taxon>Insecta</taxon>
        <taxon>Pterygota</taxon>
        <taxon>Neoptera</taxon>
        <taxon>Endopterygota</taxon>
        <taxon>Lepidoptera</taxon>
        <taxon>Glossata</taxon>
        <taxon>Ditrysia</taxon>
        <taxon>Noctuoidea</taxon>
        <taxon>Erebidae</taxon>
        <taxon>Arctiinae</taxon>
        <taxon>Arctia</taxon>
    </lineage>
</organism>
<reference evidence="13 14" key="1">
    <citation type="submission" date="2020-04" db="EMBL/GenBank/DDBJ databases">
        <authorList>
            <person name="Wallbank WR R."/>
            <person name="Pardo Diaz C."/>
            <person name="Kozak K."/>
            <person name="Martin S."/>
            <person name="Jiggins C."/>
            <person name="Moest M."/>
            <person name="Warren A I."/>
            <person name="Byers J.R.P. K."/>
            <person name="Montejo-Kovacevich G."/>
            <person name="Yen C E."/>
        </authorList>
    </citation>
    <scope>NUCLEOTIDE SEQUENCE [LARGE SCALE GENOMIC DNA]</scope>
</reference>
<dbReference type="Gene3D" id="1.10.340.70">
    <property type="match status" value="1"/>
</dbReference>
<dbReference type="FunFam" id="3.10.20.370:FF:000001">
    <property type="entry name" value="Retrovirus-related Pol polyprotein from transposon 17.6-like protein"/>
    <property type="match status" value="1"/>
</dbReference>
<feature type="region of interest" description="Disordered" evidence="10">
    <location>
        <begin position="26"/>
        <end position="51"/>
    </location>
</feature>
<dbReference type="PROSITE" id="PS50878">
    <property type="entry name" value="RT_POL"/>
    <property type="match status" value="1"/>
</dbReference>
<dbReference type="GO" id="GO:0042575">
    <property type="term" value="C:DNA polymerase complex"/>
    <property type="evidence" value="ECO:0007669"/>
    <property type="project" value="UniProtKB-ARBA"/>
</dbReference>
<dbReference type="InterPro" id="IPR043128">
    <property type="entry name" value="Rev_trsase/Diguanyl_cyclase"/>
</dbReference>
<dbReference type="PANTHER" id="PTHR37984:SF5">
    <property type="entry name" value="PROTEIN NYNRIN-LIKE"/>
    <property type="match status" value="1"/>
</dbReference>
<dbReference type="GO" id="GO:0008233">
    <property type="term" value="F:peptidase activity"/>
    <property type="evidence" value="ECO:0007669"/>
    <property type="project" value="UniProtKB-KW"/>
</dbReference>
<dbReference type="Pfam" id="PF17919">
    <property type="entry name" value="RT_RNaseH_2"/>
    <property type="match status" value="1"/>
</dbReference>
<evidence type="ECO:0000259" key="11">
    <source>
        <dbReference type="PROSITE" id="PS50878"/>
    </source>
</evidence>
<dbReference type="Pfam" id="PF17921">
    <property type="entry name" value="Integrase_H2C2"/>
    <property type="match status" value="1"/>
</dbReference>
<dbReference type="Proteomes" id="UP000494106">
    <property type="component" value="Unassembled WGS sequence"/>
</dbReference>
<evidence type="ECO:0000259" key="12">
    <source>
        <dbReference type="PROSITE" id="PS50994"/>
    </source>
</evidence>
<dbReference type="FunFam" id="1.10.340.70:FF:000001">
    <property type="entry name" value="Retrovirus-related Pol polyprotein from transposon gypsy-like Protein"/>
    <property type="match status" value="1"/>
</dbReference>
<feature type="compositionally biased region" description="Low complexity" evidence="10">
    <location>
        <begin position="27"/>
        <end position="47"/>
    </location>
</feature>
<evidence type="ECO:0000256" key="4">
    <source>
        <dbReference type="ARBA" id="ARBA00022695"/>
    </source>
</evidence>
<evidence type="ECO:0000256" key="6">
    <source>
        <dbReference type="ARBA" id="ARBA00022759"/>
    </source>
</evidence>
<dbReference type="CDD" id="cd09274">
    <property type="entry name" value="RNase_HI_RT_Ty3"/>
    <property type="match status" value="1"/>
</dbReference>
<dbReference type="GO" id="GO:0003964">
    <property type="term" value="F:RNA-directed DNA polymerase activity"/>
    <property type="evidence" value="ECO:0007669"/>
    <property type="project" value="UniProtKB-KW"/>
</dbReference>
<evidence type="ECO:0000256" key="10">
    <source>
        <dbReference type="SAM" id="MobiDB-lite"/>
    </source>
</evidence>
<keyword evidence="3" id="KW-0808">Transferase</keyword>
<evidence type="ECO:0000256" key="8">
    <source>
        <dbReference type="ARBA" id="ARBA00022918"/>
    </source>
</evidence>
<keyword evidence="14" id="KW-1185">Reference proteome</keyword>
<protein>
    <recommendedName>
        <fullName evidence="1">RNA-directed DNA polymerase</fullName>
        <ecNumber evidence="1">2.7.7.49</ecNumber>
    </recommendedName>
</protein>
<feature type="domain" description="Reverse transcriptase" evidence="11">
    <location>
        <begin position="309"/>
        <end position="488"/>
    </location>
</feature>
<evidence type="ECO:0000313" key="13">
    <source>
        <dbReference type="EMBL" id="CAB3224051.1"/>
    </source>
</evidence>
<dbReference type="InterPro" id="IPR000477">
    <property type="entry name" value="RT_dom"/>
</dbReference>
<keyword evidence="2" id="KW-0645">Protease</keyword>
<evidence type="ECO:0000256" key="1">
    <source>
        <dbReference type="ARBA" id="ARBA00012493"/>
    </source>
</evidence>
<comment type="caution">
    <text evidence="13">The sequence shown here is derived from an EMBL/GenBank/DDBJ whole genome shotgun (WGS) entry which is preliminary data.</text>
</comment>
<feature type="domain" description="Integrase catalytic" evidence="12">
    <location>
        <begin position="846"/>
        <end position="1005"/>
    </location>
</feature>
<dbReference type="InterPro" id="IPR001584">
    <property type="entry name" value="Integrase_cat-core"/>
</dbReference>
<dbReference type="Gene3D" id="3.10.10.10">
    <property type="entry name" value="HIV Type 1 Reverse Transcriptase, subunit A, domain 1"/>
    <property type="match status" value="1"/>
</dbReference>
<keyword evidence="8" id="KW-0695">RNA-directed DNA polymerase</keyword>
<dbReference type="GO" id="GO:0003676">
    <property type="term" value="F:nucleic acid binding"/>
    <property type="evidence" value="ECO:0007669"/>
    <property type="project" value="InterPro"/>
</dbReference>
<gene>
    <name evidence="13" type="ORF">APLA_LOCUS1929</name>
</gene>
<dbReference type="AlphaFoldDB" id="A0A8S0YWC4"/>
<dbReference type="Gene3D" id="3.30.70.270">
    <property type="match status" value="2"/>
</dbReference>
<dbReference type="FunFam" id="3.30.70.270:FF:000020">
    <property type="entry name" value="Transposon Tf2-6 polyprotein-like Protein"/>
    <property type="match status" value="1"/>
</dbReference>
<evidence type="ECO:0000256" key="7">
    <source>
        <dbReference type="ARBA" id="ARBA00022801"/>
    </source>
</evidence>
<keyword evidence="5" id="KW-0540">Nuclease</keyword>
<evidence type="ECO:0000256" key="2">
    <source>
        <dbReference type="ARBA" id="ARBA00022670"/>
    </source>
</evidence>
<dbReference type="PANTHER" id="PTHR37984">
    <property type="entry name" value="PROTEIN CBG26694"/>
    <property type="match status" value="1"/>
</dbReference>
<sequence length="1088" mass="123205">MSYQCRKPITKCSECNFLGHDSHACPKKNPNNSNNRKVSINNVNNSNAHGTPKSVLEVSIDDDSNDKYRVGIKINGIVIPCQVDLGSQATLILLLGHSFTERPNLRIIKTATDLQIEKIDVSDEAKLLLVAVDDFELSIGELSAVTVGAKTNHSGSVYVGGSIRGKPDMEYYLLPGEYQMANGVCRVLIQSLSSQVINFIKGALISRARATLSRNRVLDVLRIKTNLVDETLGSPIKMGEVLTVSEKDKCRALLSKYKGCFSTGLHDLGYTSVAEMEIHLTDSTPVVYRPYRLSHPERAYVQCLVDEMVEHGIVRESSSPYASPIVLVQKKSGEKRLCVDYRALNRRTKRDHYPLPRIEDLLDQLSGQSLFTTLDLASGYHQIAIAEGSKEKTAFVTPDGQYEYNRMPFGLANAPAVFQRVIHKILTKTKVPFVIIYMDDILIPSRTFDEGLQRLEQVLGLLLDAGLTLKMEKCNFFQEKIVFLGFEINKFGIRPGEQKTQAVSKFPVPCNQSDVRRFLGLAGFFRRFVKDFALLARPITNLLRKDTTWQWAESQQNAFDTLKRLLVERPILALYDHRAETQLHTDASKFGLGGILMQKTGKNPWRPVSYYSRQTSPDEQKLHSFELETLAVINALNKFRTYLLGIKFTIVSDCNALRTTFTKRDLIPRISRWWIQFLEYDCDIEYRPGEKMAHVDTLSRGAIVDQQEPIHVLDILNVSIDDWISTVQSADEEVRRIKEIVQDPETAKIAAIHKEYQVKNGRVYRVIEDGALRWLVPRGVRWQVLKTNHDDVGHFGFGKTLQRVKSTFWFPKMRKFIRKYVSACLECAHHKVPPGAKEGMLHPIPKVDVPLHTIHADHLGPFPRSKHGNMYILVIVDSFTKYVYLSAVRSTSSKASIKVFKTYFSLFGSPSRLITDRGTSFTSKRFKTFVQSVGVKHILNSVATPRANGQVERYNRTILASLGSMTHGKGSDIWDTFLPDVQLGINTSIHDVTKRAPTELLFGRRLGNPSQGILNNVSEEILNSETNEPIELIRSNASDRIKDNQNKNKDRFDRHRKSANKYKEGDLVRVENLINLSEPFGDDWELGY</sequence>
<evidence type="ECO:0000256" key="3">
    <source>
        <dbReference type="ARBA" id="ARBA00022679"/>
    </source>
</evidence>
<dbReference type="FunFam" id="3.30.420.10:FF:000032">
    <property type="entry name" value="Retrovirus-related Pol polyprotein from transposon 297-like Protein"/>
    <property type="match status" value="1"/>
</dbReference>
<dbReference type="CDD" id="cd01647">
    <property type="entry name" value="RT_LTR"/>
    <property type="match status" value="1"/>
</dbReference>
<dbReference type="InterPro" id="IPR041588">
    <property type="entry name" value="Integrase_H2C2"/>
</dbReference>
<evidence type="ECO:0000313" key="14">
    <source>
        <dbReference type="Proteomes" id="UP000494106"/>
    </source>
</evidence>
<dbReference type="Pfam" id="PF00078">
    <property type="entry name" value="RVT_1"/>
    <property type="match status" value="1"/>
</dbReference>
<evidence type="ECO:0000256" key="5">
    <source>
        <dbReference type="ARBA" id="ARBA00022722"/>
    </source>
</evidence>
<dbReference type="InterPro" id="IPR041577">
    <property type="entry name" value="RT_RNaseH_2"/>
</dbReference>
<keyword evidence="6" id="KW-0255">Endonuclease</keyword>
<proteinExistence type="predicted"/>